<organism evidence="2 3">
    <name type="scientific">Riccia fluitans</name>
    <dbReference type="NCBI Taxonomy" id="41844"/>
    <lineage>
        <taxon>Eukaryota</taxon>
        <taxon>Viridiplantae</taxon>
        <taxon>Streptophyta</taxon>
        <taxon>Embryophyta</taxon>
        <taxon>Marchantiophyta</taxon>
        <taxon>Marchantiopsida</taxon>
        <taxon>Marchantiidae</taxon>
        <taxon>Marchantiales</taxon>
        <taxon>Ricciaceae</taxon>
        <taxon>Riccia</taxon>
    </lineage>
</organism>
<feature type="compositionally biased region" description="Acidic residues" evidence="1">
    <location>
        <begin position="42"/>
        <end position="54"/>
    </location>
</feature>
<dbReference type="AlphaFoldDB" id="A0ABD1Y3P1"/>
<name>A0ABD1Y3P1_9MARC</name>
<sequence>MSEDSLSDSGKEDQGVGDLNVETDTGPEPLDPAENRNQNEDTAAEEDSMEESDGELPGNAPDSEAVNPPLPILSSPGGMLQEKLTQQQ</sequence>
<reference evidence="2 3" key="1">
    <citation type="submission" date="2024-09" db="EMBL/GenBank/DDBJ databases">
        <title>Chromosome-scale assembly of Riccia fluitans.</title>
        <authorList>
            <person name="Paukszto L."/>
            <person name="Sawicki J."/>
            <person name="Karawczyk K."/>
            <person name="Piernik-Szablinska J."/>
            <person name="Szczecinska M."/>
            <person name="Mazdziarz M."/>
        </authorList>
    </citation>
    <scope>NUCLEOTIDE SEQUENCE [LARGE SCALE GENOMIC DNA]</scope>
    <source>
        <strain evidence="2">Rf_01</strain>
        <tissue evidence="2">Aerial parts of the thallus</tissue>
    </source>
</reference>
<dbReference type="EMBL" id="JBHFFA010000006">
    <property type="protein sequence ID" value="KAL2621371.1"/>
    <property type="molecule type" value="Genomic_DNA"/>
</dbReference>
<protein>
    <submittedName>
        <fullName evidence="2">Uncharacterized protein</fullName>
    </submittedName>
</protein>
<evidence type="ECO:0000256" key="1">
    <source>
        <dbReference type="SAM" id="MobiDB-lite"/>
    </source>
</evidence>
<feature type="region of interest" description="Disordered" evidence="1">
    <location>
        <begin position="1"/>
        <end position="88"/>
    </location>
</feature>
<proteinExistence type="predicted"/>
<evidence type="ECO:0000313" key="3">
    <source>
        <dbReference type="Proteomes" id="UP001605036"/>
    </source>
</evidence>
<keyword evidence="3" id="KW-1185">Reference proteome</keyword>
<dbReference type="Proteomes" id="UP001605036">
    <property type="component" value="Unassembled WGS sequence"/>
</dbReference>
<comment type="caution">
    <text evidence="2">The sequence shown here is derived from an EMBL/GenBank/DDBJ whole genome shotgun (WGS) entry which is preliminary data.</text>
</comment>
<gene>
    <name evidence="2" type="ORF">R1flu_001576</name>
</gene>
<accession>A0ABD1Y3P1</accession>
<evidence type="ECO:0000313" key="2">
    <source>
        <dbReference type="EMBL" id="KAL2621371.1"/>
    </source>
</evidence>